<dbReference type="AlphaFoldDB" id="D2R2X7"/>
<accession>D2R2X7</accession>
<feature type="compositionally biased region" description="Polar residues" evidence="1">
    <location>
        <begin position="52"/>
        <end position="70"/>
    </location>
</feature>
<dbReference type="HOGENOM" id="CLU_039030_1_0_0"/>
<dbReference type="eggNOG" id="COG1594">
    <property type="taxonomic scope" value="Bacteria"/>
</dbReference>
<keyword evidence="2" id="KW-0812">Transmembrane</keyword>
<dbReference type="KEGG" id="psl:Psta_4057"/>
<dbReference type="EMBL" id="CP001848">
    <property type="protein sequence ID" value="ADB18710.1"/>
    <property type="molecule type" value="Genomic_DNA"/>
</dbReference>
<dbReference type="OrthoDB" id="3182597at2"/>
<reference evidence="3 4" key="1">
    <citation type="journal article" date="2009" name="Stand. Genomic Sci.">
        <title>Complete genome sequence of Pirellula staleyi type strain (ATCC 27377).</title>
        <authorList>
            <person name="Clum A."/>
            <person name="Tindall B.J."/>
            <person name="Sikorski J."/>
            <person name="Ivanova N."/>
            <person name="Mavrommatis K."/>
            <person name="Lucas S."/>
            <person name="Glavina del Rio T."/>
            <person name="Nolan M."/>
            <person name="Chen F."/>
            <person name="Tice H."/>
            <person name="Pitluck S."/>
            <person name="Cheng J.F."/>
            <person name="Chertkov O."/>
            <person name="Brettin T."/>
            <person name="Han C."/>
            <person name="Detter J.C."/>
            <person name="Kuske C."/>
            <person name="Bruce D."/>
            <person name="Goodwin L."/>
            <person name="Ovchinikova G."/>
            <person name="Pati A."/>
            <person name="Mikhailova N."/>
            <person name="Chen A."/>
            <person name="Palaniappan K."/>
            <person name="Land M."/>
            <person name="Hauser L."/>
            <person name="Chang Y.J."/>
            <person name="Jeffries C.D."/>
            <person name="Chain P."/>
            <person name="Rohde M."/>
            <person name="Goker M."/>
            <person name="Bristow J."/>
            <person name="Eisen J.A."/>
            <person name="Markowitz V."/>
            <person name="Hugenholtz P."/>
            <person name="Kyrpides N.C."/>
            <person name="Klenk H.P."/>
            <person name="Lapidus A."/>
        </authorList>
    </citation>
    <scope>NUCLEOTIDE SEQUENCE [LARGE SCALE GENOMIC DNA]</scope>
    <source>
        <strain evidence="4">ATCC 27377 / DSM 6068 / ICPB 4128</strain>
    </source>
</reference>
<sequence length="393" mass="43813">MADIEWIDAEVVTTAAAPQGVPCEACGTPVEPLDHFCGACGTPNPNFAAAQAKQSRGGSVASRASTSPAERTSEESAVTAEVVLPDEEPEHTHKHFHCDNCGSDLAVEPSQRSLVCPFCDSTYVRELPASLGRERPEFVIGFAITPAQAEAKFKQWLGENTWFRPGDLATKSMVDKLRGMYVPFWSFSTLAESTWQAQIGEYYYRTETYTVRVNGKSETRTKRVRYTEWWPLGGNHHQYYSGYLVSASKGLTQAQAVQIQPYQMQSLKRYEPYFLAGWMSEEYSVDRAAALAFSQQEFYRREEQNVAAHLPGDTHSQLSVQTEFSQTNSDLILLPIYVVSYKYQGQLFQFLLNGQTGKMSGDKPVAWQRVAIVVGVVIAAILLVVLVITFLAR</sequence>
<feature type="transmembrane region" description="Helical" evidence="2">
    <location>
        <begin position="370"/>
        <end position="392"/>
    </location>
</feature>
<evidence type="ECO:0000313" key="3">
    <source>
        <dbReference type="EMBL" id="ADB18710.1"/>
    </source>
</evidence>
<keyword evidence="2" id="KW-1133">Transmembrane helix</keyword>
<dbReference type="STRING" id="530564.Psta_4057"/>
<dbReference type="Proteomes" id="UP000001887">
    <property type="component" value="Chromosome"/>
</dbReference>
<feature type="region of interest" description="Disordered" evidence="1">
    <location>
        <begin position="51"/>
        <end position="77"/>
    </location>
</feature>
<organism evidence="3 4">
    <name type="scientific">Pirellula staleyi (strain ATCC 27377 / DSM 6068 / ICPB 4128)</name>
    <name type="common">Pirella staleyi</name>
    <dbReference type="NCBI Taxonomy" id="530564"/>
    <lineage>
        <taxon>Bacteria</taxon>
        <taxon>Pseudomonadati</taxon>
        <taxon>Planctomycetota</taxon>
        <taxon>Planctomycetia</taxon>
        <taxon>Pirellulales</taxon>
        <taxon>Pirellulaceae</taxon>
        <taxon>Pirellula</taxon>
    </lineage>
</organism>
<keyword evidence="2" id="KW-0472">Membrane</keyword>
<gene>
    <name evidence="3" type="ordered locus">Psta_4057</name>
</gene>
<evidence type="ECO:0000313" key="4">
    <source>
        <dbReference type="Proteomes" id="UP000001887"/>
    </source>
</evidence>
<evidence type="ECO:0000256" key="2">
    <source>
        <dbReference type="SAM" id="Phobius"/>
    </source>
</evidence>
<dbReference type="PANTHER" id="PTHR37826:SF3">
    <property type="entry name" value="J DOMAIN-CONTAINING PROTEIN"/>
    <property type="match status" value="1"/>
</dbReference>
<proteinExistence type="predicted"/>
<evidence type="ECO:0008006" key="5">
    <source>
        <dbReference type="Google" id="ProtNLM"/>
    </source>
</evidence>
<dbReference type="PANTHER" id="PTHR37826">
    <property type="entry name" value="FLOTILLIN BAND_7_5 DOMAIN PROTEIN"/>
    <property type="match status" value="1"/>
</dbReference>
<evidence type="ECO:0000256" key="1">
    <source>
        <dbReference type="SAM" id="MobiDB-lite"/>
    </source>
</evidence>
<keyword evidence="4" id="KW-1185">Reference proteome</keyword>
<name>D2R2X7_PIRSD</name>
<protein>
    <recommendedName>
        <fullName evidence="5">Zinc-ribbon domain-containing protein</fullName>
    </recommendedName>
</protein>